<keyword evidence="2" id="KW-0812">Transmembrane</keyword>
<evidence type="ECO:0000256" key="2">
    <source>
        <dbReference type="SAM" id="Phobius"/>
    </source>
</evidence>
<dbReference type="PANTHER" id="PTHR47069">
    <property type="match status" value="1"/>
</dbReference>
<feature type="compositionally biased region" description="Low complexity" evidence="1">
    <location>
        <begin position="233"/>
        <end position="249"/>
    </location>
</feature>
<protein>
    <submittedName>
        <fullName evidence="3">Uncharacterized protein</fullName>
    </submittedName>
</protein>
<sequence>MDLLQSPSIPVATDDPVDGGFVAEVRDEDLVGFGRGIPSAWGRGSGSTGRGLGVGRGLGRGHVTRVRGRGAGRGRDAAASASTALAVMRPLPLLVRVAVAMAVLSGAGLYVVPMTMVRGVVPAVGVAVPLATVLWAVVLGSPSIPYRVPRASATLATSSDAMNDFDEEGETTQLGGKAEWRKLKKGPLENLEELAIMFQHTAVDGSTACTPGDNLEEEGDAEDDGQQGDDDVSPMSTSTMRRGTSSTATVTSPRKRIKSPMVRIMKAIWEDMKETNVVAQKAMQGDYVV</sequence>
<proteinExistence type="predicted"/>
<name>A0AAV5ED64_ELECO</name>
<keyword evidence="2" id="KW-0472">Membrane</keyword>
<keyword evidence="2" id="KW-1133">Transmembrane helix</keyword>
<evidence type="ECO:0000313" key="3">
    <source>
        <dbReference type="EMBL" id="GJN20318.1"/>
    </source>
</evidence>
<feature type="compositionally biased region" description="Acidic residues" evidence="1">
    <location>
        <begin position="214"/>
        <end position="232"/>
    </location>
</feature>
<keyword evidence="4" id="KW-1185">Reference proteome</keyword>
<feature type="transmembrane region" description="Helical" evidence="2">
    <location>
        <begin position="119"/>
        <end position="140"/>
    </location>
</feature>
<dbReference type="PANTHER" id="PTHR47069:SF11">
    <property type="entry name" value="OS04G0275550 PROTEIN"/>
    <property type="match status" value="1"/>
</dbReference>
<feature type="transmembrane region" description="Helical" evidence="2">
    <location>
        <begin position="93"/>
        <end position="113"/>
    </location>
</feature>
<evidence type="ECO:0000256" key="1">
    <source>
        <dbReference type="SAM" id="MobiDB-lite"/>
    </source>
</evidence>
<dbReference type="EMBL" id="BQKI01000074">
    <property type="protein sequence ID" value="GJN20318.1"/>
    <property type="molecule type" value="Genomic_DNA"/>
</dbReference>
<reference evidence="3" key="2">
    <citation type="submission" date="2021-12" db="EMBL/GenBank/DDBJ databases">
        <title>Resequencing data analysis of finger millet.</title>
        <authorList>
            <person name="Hatakeyama M."/>
            <person name="Aluri S."/>
            <person name="Balachadran M.T."/>
            <person name="Sivarajan S.R."/>
            <person name="Poveda L."/>
            <person name="Shimizu-Inatsugi R."/>
            <person name="Schlapbach R."/>
            <person name="Sreeman S.M."/>
            <person name="Shimizu K.K."/>
        </authorList>
    </citation>
    <scope>NUCLEOTIDE SEQUENCE</scope>
</reference>
<dbReference type="AlphaFoldDB" id="A0AAV5ED64"/>
<reference evidence="3" key="1">
    <citation type="journal article" date="2018" name="DNA Res.">
        <title>Multiple hybrid de novo genome assembly of finger millet, an orphan allotetraploid crop.</title>
        <authorList>
            <person name="Hatakeyama M."/>
            <person name="Aluri S."/>
            <person name="Balachadran M.T."/>
            <person name="Sivarajan S.R."/>
            <person name="Patrignani A."/>
            <person name="Gruter S."/>
            <person name="Poveda L."/>
            <person name="Shimizu-Inatsugi R."/>
            <person name="Baeten J."/>
            <person name="Francoijs K.J."/>
            <person name="Nataraja K.N."/>
            <person name="Reddy Y.A.N."/>
            <person name="Phadnis S."/>
            <person name="Ravikumar R.L."/>
            <person name="Schlapbach R."/>
            <person name="Sreeman S.M."/>
            <person name="Shimizu K.K."/>
        </authorList>
    </citation>
    <scope>NUCLEOTIDE SEQUENCE</scope>
</reference>
<comment type="caution">
    <text evidence="3">The sequence shown here is derived from an EMBL/GenBank/DDBJ whole genome shotgun (WGS) entry which is preliminary data.</text>
</comment>
<accession>A0AAV5ED64</accession>
<organism evidence="3 4">
    <name type="scientific">Eleusine coracana subsp. coracana</name>
    <dbReference type="NCBI Taxonomy" id="191504"/>
    <lineage>
        <taxon>Eukaryota</taxon>
        <taxon>Viridiplantae</taxon>
        <taxon>Streptophyta</taxon>
        <taxon>Embryophyta</taxon>
        <taxon>Tracheophyta</taxon>
        <taxon>Spermatophyta</taxon>
        <taxon>Magnoliopsida</taxon>
        <taxon>Liliopsida</taxon>
        <taxon>Poales</taxon>
        <taxon>Poaceae</taxon>
        <taxon>PACMAD clade</taxon>
        <taxon>Chloridoideae</taxon>
        <taxon>Cynodonteae</taxon>
        <taxon>Eleusininae</taxon>
        <taxon>Eleusine</taxon>
    </lineage>
</organism>
<gene>
    <name evidence="3" type="primary">gb07682</name>
    <name evidence="3" type="ORF">PR202_gb07682</name>
</gene>
<evidence type="ECO:0000313" key="4">
    <source>
        <dbReference type="Proteomes" id="UP001054889"/>
    </source>
</evidence>
<dbReference type="Proteomes" id="UP001054889">
    <property type="component" value="Unassembled WGS sequence"/>
</dbReference>
<feature type="region of interest" description="Disordered" evidence="1">
    <location>
        <begin position="207"/>
        <end position="257"/>
    </location>
</feature>